<dbReference type="EMBL" id="JAAQOM010000023">
    <property type="protein sequence ID" value="NIA57516.1"/>
    <property type="molecule type" value="Genomic_DNA"/>
</dbReference>
<evidence type="ECO:0000256" key="5">
    <source>
        <dbReference type="ARBA" id="ARBA00022692"/>
    </source>
</evidence>
<evidence type="ECO:0000256" key="9">
    <source>
        <dbReference type="ARBA" id="ARBA00023237"/>
    </source>
</evidence>
<keyword evidence="9 10" id="KW-0998">Cell outer membrane</keyword>
<dbReference type="CDD" id="cd01347">
    <property type="entry name" value="ligand_gated_channel"/>
    <property type="match status" value="1"/>
</dbReference>
<feature type="domain" description="TonB-dependent receptor-like beta-barrel" evidence="13">
    <location>
        <begin position="358"/>
        <end position="853"/>
    </location>
</feature>
<dbReference type="InterPro" id="IPR036942">
    <property type="entry name" value="Beta-barrel_TonB_sf"/>
</dbReference>
<evidence type="ECO:0000259" key="13">
    <source>
        <dbReference type="Pfam" id="PF00593"/>
    </source>
</evidence>
<dbReference type="NCBIfam" id="TIGR01782">
    <property type="entry name" value="TonB-Xanth-Caul"/>
    <property type="match status" value="1"/>
</dbReference>
<dbReference type="Pfam" id="PF07715">
    <property type="entry name" value="Plug"/>
    <property type="match status" value="1"/>
</dbReference>
<dbReference type="InterPro" id="IPR000531">
    <property type="entry name" value="Beta-barrel_TonB"/>
</dbReference>
<sequence>MKISKGDQPAFQLSPVAVGCAVFLALAGAQASAQTQAGDSAQAAPVATVTVTGIRRSIEDAIAVKRDATSIVETISAEDIGKLPDISIAESLARLPGLSAQRVNGQAQQISIRGTSGDLSTALLNGREQVSTSANRTVEYDQYPSELINAVTVYKTSDAALVGQGLSGTVDLKTIKPLSLRERVITLNVRGEKNSQGKISAGAKDTGSRISASYVDQFLSRTLGVAVGYARADKPNESRQFETWDWVDNTSAVPGKTVKVPKGIKSLAQTGNQVRDGLMGVVEWHPIREFTSTIDAYHSRFKLNEDRRGMEVQLTDDNNVSFTPATVNGNGIMTAGTANNVNPVVRNNHYRQNDTLTAYGWNNKYITGDWTFVADLSHSQADHKEELDEINTGLASRQTMTFDYANGTVPNIGLTGVYNDPSLLTIGGQYGDGYVNAPHLKDKLNSFRVSAEYRFDSKLFNGVEVGFNSSKRDKEKRHLETGFTKLGTGAIAAGAVNGSQSLYALPDTLSWDIPTVLSQNFAPYTPAVLVPWGATKNWSITEKVQTGYAKLNIDTELMSMPLRGNVGIQAVHTDQSSTAQTLRAWPFADLVPLTDGKKYNDYLPSLNLIWSLPEQQIVRFGANKTLARPRLDELNASREVGLTHQSTGTPYGNGGNAQLDPWRANAVDLSWEKYFGNKGYVQVAGFYKDLKSYIYTVTEPRDFSEYQLQGATSNIGTMTQPKNGKGGKLEGLELAASVPLDLFTPVLSGFGVTANAAFTTSEISIKNQSFGNMSIPLPGLSKRVFNVTAYYEDNGFSARIAQRYRSDYVAEIGGIGGATELTFTKPDRVVDLQLGYDFKEIKGLSVLFQVNNLTDTAFQTYSGSTDRPRGYTKYGRQMLFGFNYKL</sequence>
<dbReference type="Gene3D" id="2.40.170.20">
    <property type="entry name" value="TonB-dependent receptor, beta-barrel domain"/>
    <property type="match status" value="1"/>
</dbReference>
<evidence type="ECO:0000256" key="11">
    <source>
        <dbReference type="RuleBase" id="RU003357"/>
    </source>
</evidence>
<dbReference type="InterPro" id="IPR039426">
    <property type="entry name" value="TonB-dep_rcpt-like"/>
</dbReference>
<feature type="domain" description="TonB-dependent receptor plug" evidence="14">
    <location>
        <begin position="65"/>
        <end position="168"/>
    </location>
</feature>
<evidence type="ECO:0000256" key="1">
    <source>
        <dbReference type="ARBA" id="ARBA00004571"/>
    </source>
</evidence>
<evidence type="ECO:0000256" key="8">
    <source>
        <dbReference type="ARBA" id="ARBA00023170"/>
    </source>
</evidence>
<dbReference type="PANTHER" id="PTHR40980">
    <property type="entry name" value="PLUG DOMAIN-CONTAINING PROTEIN"/>
    <property type="match status" value="1"/>
</dbReference>
<keyword evidence="16" id="KW-1185">Reference proteome</keyword>
<keyword evidence="5 10" id="KW-0812">Transmembrane</keyword>
<reference evidence="15 16" key="1">
    <citation type="submission" date="2020-03" db="EMBL/GenBank/DDBJ databases">
        <title>Genome sequence of strain Massilia sp. TW-1.</title>
        <authorList>
            <person name="Chaudhary D.K."/>
        </authorList>
    </citation>
    <scope>NUCLEOTIDE SEQUENCE [LARGE SCALE GENOMIC DNA]</scope>
    <source>
        <strain evidence="15 16">TW-1</strain>
    </source>
</reference>
<keyword evidence="3 10" id="KW-0813">Transport</keyword>
<evidence type="ECO:0000259" key="14">
    <source>
        <dbReference type="Pfam" id="PF07715"/>
    </source>
</evidence>
<dbReference type="Gene3D" id="2.170.130.10">
    <property type="entry name" value="TonB-dependent receptor, plug domain"/>
    <property type="match status" value="1"/>
</dbReference>
<dbReference type="PROSITE" id="PS52016">
    <property type="entry name" value="TONB_DEPENDENT_REC_3"/>
    <property type="match status" value="1"/>
</dbReference>
<dbReference type="PANTHER" id="PTHR40980:SF3">
    <property type="entry name" value="TONB-DEPENDENT RECEPTOR-LIKE BETA-BARREL DOMAIN-CONTAINING PROTEIN"/>
    <property type="match status" value="1"/>
</dbReference>
<keyword evidence="4 10" id="KW-1134">Transmembrane beta strand</keyword>
<gene>
    <name evidence="15" type="ORF">HAV22_28210</name>
</gene>
<dbReference type="InterPro" id="IPR037066">
    <property type="entry name" value="Plug_dom_sf"/>
</dbReference>
<protein>
    <submittedName>
        <fullName evidence="15">TonB-dependent receptor</fullName>
    </submittedName>
</protein>
<evidence type="ECO:0000256" key="3">
    <source>
        <dbReference type="ARBA" id="ARBA00022448"/>
    </source>
</evidence>
<dbReference type="InterPro" id="IPR010104">
    <property type="entry name" value="TonB_rcpt_bac"/>
</dbReference>
<organism evidence="15 16">
    <name type="scientific">Telluria antibiotica</name>
    <dbReference type="NCBI Taxonomy" id="2717319"/>
    <lineage>
        <taxon>Bacteria</taxon>
        <taxon>Pseudomonadati</taxon>
        <taxon>Pseudomonadota</taxon>
        <taxon>Betaproteobacteria</taxon>
        <taxon>Burkholderiales</taxon>
        <taxon>Oxalobacteraceae</taxon>
        <taxon>Telluria group</taxon>
        <taxon>Telluria</taxon>
    </lineage>
</organism>
<keyword evidence="6 11" id="KW-0798">TonB box</keyword>
<dbReference type="PROSITE" id="PS51257">
    <property type="entry name" value="PROKAR_LIPOPROTEIN"/>
    <property type="match status" value="1"/>
</dbReference>
<dbReference type="InterPro" id="IPR012910">
    <property type="entry name" value="Plug_dom"/>
</dbReference>
<comment type="subcellular location">
    <subcellularLocation>
        <location evidence="1 10">Cell outer membrane</location>
        <topology evidence="1 10">Multi-pass membrane protein</topology>
    </subcellularLocation>
</comment>
<evidence type="ECO:0000256" key="10">
    <source>
        <dbReference type="PROSITE-ProRule" id="PRU01360"/>
    </source>
</evidence>
<evidence type="ECO:0000256" key="7">
    <source>
        <dbReference type="ARBA" id="ARBA00023136"/>
    </source>
</evidence>
<keyword evidence="12" id="KW-0732">Signal</keyword>
<comment type="caution">
    <text evidence="15">The sequence shown here is derived from an EMBL/GenBank/DDBJ whole genome shotgun (WGS) entry which is preliminary data.</text>
</comment>
<evidence type="ECO:0000256" key="2">
    <source>
        <dbReference type="ARBA" id="ARBA00009810"/>
    </source>
</evidence>
<keyword evidence="8 15" id="KW-0675">Receptor</keyword>
<proteinExistence type="inferred from homology"/>
<dbReference type="RefSeq" id="WP_166864280.1">
    <property type="nucleotide sequence ID" value="NZ_JAAQOM010000023.1"/>
</dbReference>
<evidence type="ECO:0000256" key="12">
    <source>
        <dbReference type="SAM" id="SignalP"/>
    </source>
</evidence>
<dbReference type="Proteomes" id="UP000716322">
    <property type="component" value="Unassembled WGS sequence"/>
</dbReference>
<name>A0ABX0PJ88_9BURK</name>
<dbReference type="SUPFAM" id="SSF56935">
    <property type="entry name" value="Porins"/>
    <property type="match status" value="1"/>
</dbReference>
<keyword evidence="7 10" id="KW-0472">Membrane</keyword>
<evidence type="ECO:0000256" key="4">
    <source>
        <dbReference type="ARBA" id="ARBA00022452"/>
    </source>
</evidence>
<feature type="signal peptide" evidence="12">
    <location>
        <begin position="1"/>
        <end position="33"/>
    </location>
</feature>
<dbReference type="Pfam" id="PF00593">
    <property type="entry name" value="TonB_dep_Rec_b-barrel"/>
    <property type="match status" value="1"/>
</dbReference>
<evidence type="ECO:0000313" key="15">
    <source>
        <dbReference type="EMBL" id="NIA57516.1"/>
    </source>
</evidence>
<evidence type="ECO:0000313" key="16">
    <source>
        <dbReference type="Proteomes" id="UP000716322"/>
    </source>
</evidence>
<feature type="chain" id="PRO_5045539114" evidence="12">
    <location>
        <begin position="34"/>
        <end position="886"/>
    </location>
</feature>
<evidence type="ECO:0000256" key="6">
    <source>
        <dbReference type="ARBA" id="ARBA00023077"/>
    </source>
</evidence>
<comment type="similarity">
    <text evidence="2 10 11">Belongs to the TonB-dependent receptor family.</text>
</comment>
<accession>A0ABX0PJ88</accession>